<dbReference type="GO" id="GO:0060552">
    <property type="term" value="P:positive regulation of fructose 1,6-bisphosphate metabolic process"/>
    <property type="evidence" value="ECO:0007669"/>
    <property type="project" value="Ensembl"/>
</dbReference>
<dbReference type="GO" id="GO:0038096">
    <property type="term" value="P:Fc-gamma receptor signaling pathway involved in phagocytosis"/>
    <property type="evidence" value="ECO:0007669"/>
    <property type="project" value="Ensembl"/>
</dbReference>
<dbReference type="KEGG" id="csyr:103269019"/>
<dbReference type="GO" id="GO:0001774">
    <property type="term" value="P:microglial cell activation"/>
    <property type="evidence" value="ECO:0007669"/>
    <property type="project" value="Ensembl"/>
</dbReference>
<evidence type="ECO:0000256" key="6">
    <source>
        <dbReference type="ARBA" id="ARBA00022604"/>
    </source>
</evidence>
<dbReference type="GO" id="GO:0032747">
    <property type="term" value="P:positive regulation of interleukin-23 production"/>
    <property type="evidence" value="ECO:0007669"/>
    <property type="project" value="Ensembl"/>
</dbReference>
<dbReference type="Pfam" id="PF00714">
    <property type="entry name" value="IFN-gamma"/>
    <property type="match status" value="1"/>
</dbReference>
<dbReference type="OrthoDB" id="9937106at2759"/>
<dbReference type="GO" id="GO:0045429">
    <property type="term" value="P:positive regulation of nitric oxide biosynthetic process"/>
    <property type="evidence" value="ECO:0007669"/>
    <property type="project" value="Ensembl"/>
</dbReference>
<dbReference type="GO" id="GO:0051044">
    <property type="term" value="P:positive regulation of membrane protein ectodomain proteolysis"/>
    <property type="evidence" value="ECO:0007669"/>
    <property type="project" value="Ensembl"/>
</dbReference>
<evidence type="ECO:0000256" key="12">
    <source>
        <dbReference type="SAM" id="SignalP"/>
    </source>
</evidence>
<dbReference type="GO" id="GO:0032834">
    <property type="term" value="P:positive regulation of CD4-positive, CD25-positive, alpha-beta regulatory T cell differentiation involved in immune response"/>
    <property type="evidence" value="ECO:0007669"/>
    <property type="project" value="Ensembl"/>
</dbReference>
<organism evidence="13 14">
    <name type="scientific">Carlito syrichta</name>
    <name type="common">Philippine tarsier</name>
    <name type="synonym">Tarsius syrichta</name>
    <dbReference type="NCBI Taxonomy" id="1868482"/>
    <lineage>
        <taxon>Eukaryota</taxon>
        <taxon>Metazoa</taxon>
        <taxon>Chordata</taxon>
        <taxon>Craniata</taxon>
        <taxon>Vertebrata</taxon>
        <taxon>Euteleostomi</taxon>
        <taxon>Mammalia</taxon>
        <taxon>Eutheria</taxon>
        <taxon>Euarchontoglires</taxon>
        <taxon>Primates</taxon>
        <taxon>Haplorrhini</taxon>
        <taxon>Tarsiiformes</taxon>
        <taxon>Tarsiidae</taxon>
        <taxon>Carlito</taxon>
    </lineage>
</organism>
<keyword evidence="12" id="KW-0732">Signal</keyword>
<keyword evidence="5 11" id="KW-0964">Secreted</keyword>
<comment type="function">
    <text evidence="11">Type II interferon produced by immune cells such as T-cells and NK cells that plays crucial roles in antimicrobial, antiviral, and antitumor responses by activating effector immune cells and enhancing antigen presentation. Primarily signals through the JAK-STAT pathway after interaction with its receptor IFNGR1 to affect gene regulation. Upon IFNG binding, IFNGR1 intracellular domain opens out to allow association of downstream signaling components JAK2, JAK1 and STAT1, leading to STAT1 activation, nuclear translocation and transcription of IFNG-regulated genes. Many of the induced genes are transcription factors such as IRF1 that are able to further drive regulation of a next wave of transcription. Plays a role in class I antigen presentation pathway by inducing a replacement of catalytic proteasome subunits with immunoproteasome subunits. In turn, increases the quantity, quality, and repertoire of peptides for class I MHC loading. Increases the efficiency of peptide generation also by inducing the expression of activator PA28 that associates with the proteasome and alters its proteolytic cleavage preference. Up-regulates as well MHC II complexes on the cell surface by promoting expression of several key molecules such as cathepsins B/CTSB, H/CTSH, and L/CTSL. Participates in the regulation of hematopoietic stem cells during development and under homeostatic conditions by affecting their development, quiescence, and differentiation.</text>
</comment>
<keyword evidence="7 11" id="KW-0051">Antiviral defense</keyword>
<gene>
    <name evidence="14" type="primary">IFNG</name>
</gene>
<dbReference type="GO" id="GO:0031334">
    <property type="term" value="P:positive regulation of protein-containing complex assembly"/>
    <property type="evidence" value="ECO:0007669"/>
    <property type="project" value="Ensembl"/>
</dbReference>
<dbReference type="GO" id="GO:1902004">
    <property type="term" value="P:positive regulation of amyloid-beta formation"/>
    <property type="evidence" value="ECO:0007669"/>
    <property type="project" value="Ensembl"/>
</dbReference>
<dbReference type="GO" id="GO:0032700">
    <property type="term" value="P:negative regulation of interleukin-17 production"/>
    <property type="evidence" value="ECO:0007669"/>
    <property type="project" value="Ensembl"/>
</dbReference>
<evidence type="ECO:0000256" key="7">
    <source>
        <dbReference type="ARBA" id="ARBA00023118"/>
    </source>
</evidence>
<evidence type="ECO:0000256" key="11">
    <source>
        <dbReference type="PIRNR" id="PIRNR001936"/>
    </source>
</evidence>
<feature type="signal peptide" evidence="12">
    <location>
        <begin position="1"/>
        <end position="20"/>
    </location>
</feature>
<dbReference type="GO" id="GO:0032722">
    <property type="term" value="P:positive regulation of chemokine production"/>
    <property type="evidence" value="ECO:0007669"/>
    <property type="project" value="Ensembl"/>
</dbReference>
<dbReference type="GO" id="GO:0032755">
    <property type="term" value="P:positive regulation of interleukin-6 production"/>
    <property type="evidence" value="ECO:0007669"/>
    <property type="project" value="Ensembl"/>
</dbReference>
<dbReference type="GO" id="GO:0038110">
    <property type="term" value="P:interleukin-2-mediated signaling pathway"/>
    <property type="evidence" value="ECO:0007669"/>
    <property type="project" value="Ensembl"/>
</dbReference>
<evidence type="ECO:0000256" key="3">
    <source>
        <dbReference type="ARBA" id="ARBA00016945"/>
    </source>
</evidence>
<dbReference type="PIRSF" id="PIRSF001936">
    <property type="entry name" value="IFN-gamma"/>
    <property type="match status" value="1"/>
</dbReference>
<dbReference type="GO" id="GO:0050796">
    <property type="term" value="P:regulation of insulin secretion"/>
    <property type="evidence" value="ECO:0007669"/>
    <property type="project" value="Ensembl"/>
</dbReference>
<accession>A0A1U7U7S4</accession>
<evidence type="ECO:0000313" key="14">
    <source>
        <dbReference type="RefSeq" id="XP_008064793.1"/>
    </source>
</evidence>
<evidence type="ECO:0000256" key="4">
    <source>
        <dbReference type="ARBA" id="ARBA00022514"/>
    </source>
</evidence>
<dbReference type="GO" id="GO:0002281">
    <property type="term" value="P:macrophage activation involved in immune response"/>
    <property type="evidence" value="ECO:0007669"/>
    <property type="project" value="Ensembl"/>
</dbReference>
<dbReference type="GO" id="GO:0010634">
    <property type="term" value="P:positive regulation of epithelial cell migration"/>
    <property type="evidence" value="ECO:0007669"/>
    <property type="project" value="Ensembl"/>
</dbReference>
<dbReference type="GO" id="GO:0005615">
    <property type="term" value="C:extracellular space"/>
    <property type="evidence" value="ECO:0007669"/>
    <property type="project" value="UniProtKB-KW"/>
</dbReference>
<reference evidence="14" key="1">
    <citation type="submission" date="2025-08" db="UniProtKB">
        <authorList>
            <consortium name="RefSeq"/>
        </authorList>
    </citation>
    <scope>IDENTIFICATION</scope>
</reference>
<dbReference type="PANTHER" id="PTHR11419:SF0">
    <property type="entry name" value="INTERFERON GAMMA"/>
    <property type="match status" value="1"/>
</dbReference>
<dbReference type="GO" id="GO:0032735">
    <property type="term" value="P:positive regulation of interleukin-12 production"/>
    <property type="evidence" value="ECO:0007669"/>
    <property type="project" value="Ensembl"/>
</dbReference>
<dbReference type="RefSeq" id="XP_008064793.1">
    <property type="nucleotide sequence ID" value="XM_008066602.1"/>
</dbReference>
<dbReference type="GO" id="GO:0045672">
    <property type="term" value="P:positive regulation of osteoclast differentiation"/>
    <property type="evidence" value="ECO:0007669"/>
    <property type="project" value="Ensembl"/>
</dbReference>
<keyword evidence="9" id="KW-0873">Pyrrolidone carboxylic acid</keyword>
<keyword evidence="8" id="KW-0325">Glycoprotein</keyword>
<dbReference type="FunFam" id="1.20.1250.10:FF:000007">
    <property type="entry name" value="Interferon gamma"/>
    <property type="match status" value="1"/>
</dbReference>
<dbReference type="OMA" id="QIVSMYL"/>
<dbReference type="GO" id="GO:0042307">
    <property type="term" value="P:positive regulation of protein import into nucleus"/>
    <property type="evidence" value="ECO:0007669"/>
    <property type="project" value="Ensembl"/>
</dbReference>
<dbReference type="GO" id="GO:0060557">
    <property type="term" value="P:positive regulation of vitamin D biosynthetic process"/>
    <property type="evidence" value="ECO:0007669"/>
    <property type="project" value="Ensembl"/>
</dbReference>
<dbReference type="InterPro" id="IPR009079">
    <property type="entry name" value="4_helix_cytokine-like_core"/>
</dbReference>
<evidence type="ECO:0000256" key="9">
    <source>
        <dbReference type="ARBA" id="ARBA00023283"/>
    </source>
</evidence>
<dbReference type="GO" id="GO:0002726">
    <property type="term" value="P:positive regulation of T cell cytokine production"/>
    <property type="evidence" value="ECO:0007669"/>
    <property type="project" value="Ensembl"/>
</dbReference>
<dbReference type="GO" id="GO:0045892">
    <property type="term" value="P:negative regulation of DNA-templated transcription"/>
    <property type="evidence" value="ECO:0007669"/>
    <property type="project" value="Ensembl"/>
</dbReference>
<feature type="chain" id="PRO_5010590235" description="Interferon gamma" evidence="12">
    <location>
        <begin position="21"/>
        <end position="165"/>
    </location>
</feature>
<sequence length="165" mass="19335">MNYSSYVLAFQLCVILGSSGYYCQTRLINETEKLKSYFDADESDVSDNGTLFLDVMRSWKEEGDRKIIQSQIVSFYFKLFENLKDNQHIKNSVNTIKEDMIVKFFNSDKDKVEAFKNLTFLSVNDTQIQRKAIHELLQVVLNLAPRSNLKRKRSQMLFRGRRAPK</sequence>
<dbReference type="InterPro" id="IPR002069">
    <property type="entry name" value="Interferon_gamma"/>
</dbReference>
<evidence type="ECO:0000256" key="10">
    <source>
        <dbReference type="ARBA" id="ARBA00024373"/>
    </source>
</evidence>
<evidence type="ECO:0000256" key="1">
    <source>
        <dbReference type="ARBA" id="ARBA00004613"/>
    </source>
</evidence>
<keyword evidence="13" id="KW-1185">Reference proteome</keyword>
<dbReference type="GO" id="GO:0048662">
    <property type="term" value="P:negative regulation of smooth muscle cell proliferation"/>
    <property type="evidence" value="ECO:0007669"/>
    <property type="project" value="Ensembl"/>
</dbReference>
<dbReference type="GO" id="GO:0030225">
    <property type="term" value="P:macrophage differentiation"/>
    <property type="evidence" value="ECO:0007669"/>
    <property type="project" value="Ensembl"/>
</dbReference>
<dbReference type="GO" id="GO:0060333">
    <property type="term" value="P:type II interferon-mediated signaling pathway"/>
    <property type="evidence" value="ECO:0007669"/>
    <property type="project" value="Ensembl"/>
</dbReference>
<dbReference type="GO" id="GO:0038196">
    <property type="term" value="P:type III interferon-mediated signaling pathway"/>
    <property type="evidence" value="ECO:0007669"/>
    <property type="project" value="Ensembl"/>
</dbReference>
<name>A0A1U7U7S4_CARSF</name>
<dbReference type="GO" id="GO:0034393">
    <property type="term" value="P:positive regulation of smooth muscle cell apoptotic process"/>
    <property type="evidence" value="ECO:0007669"/>
    <property type="project" value="Ensembl"/>
</dbReference>
<dbReference type="STRING" id="1868482.ENSTSYP00000001471"/>
<dbReference type="GO" id="GO:0051607">
    <property type="term" value="P:defense response to virus"/>
    <property type="evidence" value="ECO:0007669"/>
    <property type="project" value="UniProtKB-KW"/>
</dbReference>
<dbReference type="Proteomes" id="UP000189704">
    <property type="component" value="Unplaced"/>
</dbReference>
<dbReference type="PANTHER" id="PTHR11419">
    <property type="entry name" value="INTERFERON GAMMA"/>
    <property type="match status" value="1"/>
</dbReference>
<dbReference type="GO" id="GO:0007259">
    <property type="term" value="P:cell surface receptor signaling pathway via JAK-STAT"/>
    <property type="evidence" value="ECO:0007669"/>
    <property type="project" value="Ensembl"/>
</dbReference>
<dbReference type="GO" id="GO:0005125">
    <property type="term" value="F:cytokine activity"/>
    <property type="evidence" value="ECO:0007669"/>
    <property type="project" value="UniProtKB-KW"/>
</dbReference>
<evidence type="ECO:0000256" key="8">
    <source>
        <dbReference type="ARBA" id="ARBA00023180"/>
    </source>
</evidence>
<dbReference type="GO" id="GO:0006959">
    <property type="term" value="P:humoral immune response"/>
    <property type="evidence" value="ECO:0007669"/>
    <property type="project" value="TreeGrafter"/>
</dbReference>
<comment type="similarity">
    <text evidence="2 11">Belongs to the type II (or gamma) interferon family.</text>
</comment>
<dbReference type="GO" id="GO:0048143">
    <property type="term" value="P:astrocyte activation"/>
    <property type="evidence" value="ECO:0007669"/>
    <property type="project" value="Ensembl"/>
</dbReference>
<dbReference type="GO" id="GO:0097191">
    <property type="term" value="P:extrinsic apoptotic signaling pathway"/>
    <property type="evidence" value="ECO:0007669"/>
    <property type="project" value="Ensembl"/>
</dbReference>
<keyword evidence="4 11" id="KW-0202">Cytokine</keyword>
<evidence type="ECO:0000256" key="5">
    <source>
        <dbReference type="ARBA" id="ARBA00022525"/>
    </source>
</evidence>
<dbReference type="GO" id="GO:0005133">
    <property type="term" value="F:type II interferon receptor binding"/>
    <property type="evidence" value="ECO:0007669"/>
    <property type="project" value="InterPro"/>
</dbReference>
<protein>
    <recommendedName>
        <fullName evidence="3 11">Interferon gamma</fullName>
        <shortName evidence="11">IFN-gamma</shortName>
    </recommendedName>
</protein>
<dbReference type="AlphaFoldDB" id="A0A1U7U7S4"/>
<dbReference type="GO" id="GO:2000309">
    <property type="term" value="P:positive regulation of tumor necrosis factor (ligand) superfamily member 11 production"/>
    <property type="evidence" value="ECO:0007669"/>
    <property type="project" value="Ensembl"/>
</dbReference>
<proteinExistence type="inferred from homology"/>
<dbReference type="GO" id="GO:0010508">
    <property type="term" value="P:positive regulation of autophagy"/>
    <property type="evidence" value="ECO:0007669"/>
    <property type="project" value="Ensembl"/>
</dbReference>
<comment type="subunit">
    <text evidence="10">Homodimer. Interacts with IFNGR1 (via extracellular domain); this interaction promotes IFNGR1 dimerization.</text>
</comment>
<evidence type="ECO:0000313" key="13">
    <source>
        <dbReference type="Proteomes" id="UP000189704"/>
    </source>
</evidence>
<dbReference type="GO" id="GO:0050729">
    <property type="term" value="P:positive regulation of inflammatory response"/>
    <property type="evidence" value="ECO:0007669"/>
    <property type="project" value="Ensembl"/>
</dbReference>
<dbReference type="SUPFAM" id="SSF47266">
    <property type="entry name" value="4-helical cytokines"/>
    <property type="match status" value="1"/>
</dbReference>
<keyword evidence="6 11" id="KW-0341">Growth regulation</keyword>
<comment type="subcellular location">
    <subcellularLocation>
        <location evidence="1 11">Secreted</location>
    </subcellularLocation>
</comment>
<dbReference type="CTD" id="3458"/>
<evidence type="ECO:0000256" key="2">
    <source>
        <dbReference type="ARBA" id="ARBA00007566"/>
    </source>
</evidence>
<dbReference type="GO" id="GO:0002250">
    <property type="term" value="P:adaptive immune response"/>
    <property type="evidence" value="ECO:0007669"/>
    <property type="project" value="TreeGrafter"/>
</dbReference>
<dbReference type="Gene3D" id="1.20.1250.10">
    <property type="match status" value="1"/>
</dbReference>
<dbReference type="GO" id="GO:0050769">
    <property type="term" value="P:positive regulation of neurogenesis"/>
    <property type="evidence" value="ECO:0007669"/>
    <property type="project" value="Ensembl"/>
</dbReference>
<dbReference type="GeneID" id="103269019"/>